<dbReference type="InterPro" id="IPR006179">
    <property type="entry name" value="5_nucleotidase/apyrase"/>
</dbReference>
<dbReference type="EMBL" id="AP027059">
    <property type="protein sequence ID" value="BDU50802.1"/>
    <property type="molecule type" value="Genomic_DNA"/>
</dbReference>
<dbReference type="InterPro" id="IPR029052">
    <property type="entry name" value="Metallo-depent_PP-like"/>
</dbReference>
<gene>
    <name evidence="5" type="primary">ushA</name>
    <name evidence="5" type="ORF">HLVA_13710</name>
</gene>
<dbReference type="AlphaFoldDB" id="A0AAU9DLG8"/>
<evidence type="ECO:0000256" key="2">
    <source>
        <dbReference type="RuleBase" id="RU362119"/>
    </source>
</evidence>
<keyword evidence="2 5" id="KW-0378">Hydrolase</keyword>
<name>A0AAU9DLG8_9FUSO</name>
<reference evidence="5 6" key="1">
    <citation type="submission" date="2022-11" db="EMBL/GenBank/DDBJ databases">
        <title>Haliovirga abyssi gen. nov., sp. nov., a mesophilic fermentative bacterium isolated from the Iheya North hydrothermal field and the proposal of Haliovirgaceae fam. nov.</title>
        <authorList>
            <person name="Miyazaki U."/>
            <person name="Tame A."/>
            <person name="Miyazaki J."/>
            <person name="Takai K."/>
            <person name="Sawayama S."/>
            <person name="Kitajima M."/>
            <person name="Okamoto A."/>
            <person name="Nakagawa S."/>
        </authorList>
    </citation>
    <scope>NUCLEOTIDE SEQUENCE [LARGE SCALE GENOMIC DNA]</scope>
    <source>
        <strain evidence="5 6">IC12</strain>
    </source>
</reference>
<dbReference type="GO" id="GO:0000166">
    <property type="term" value="F:nucleotide binding"/>
    <property type="evidence" value="ECO:0007669"/>
    <property type="project" value="UniProtKB-KW"/>
</dbReference>
<dbReference type="PANTHER" id="PTHR11575">
    <property type="entry name" value="5'-NUCLEOTIDASE-RELATED"/>
    <property type="match status" value="1"/>
</dbReference>
<organism evidence="5 6">
    <name type="scientific">Haliovirga abyssi</name>
    <dbReference type="NCBI Taxonomy" id="2996794"/>
    <lineage>
        <taxon>Bacteria</taxon>
        <taxon>Fusobacteriati</taxon>
        <taxon>Fusobacteriota</taxon>
        <taxon>Fusobacteriia</taxon>
        <taxon>Fusobacteriales</taxon>
        <taxon>Haliovirgaceae</taxon>
        <taxon>Haliovirga</taxon>
    </lineage>
</organism>
<keyword evidence="6" id="KW-1185">Reference proteome</keyword>
<keyword evidence="2" id="KW-0547">Nucleotide-binding</keyword>
<dbReference type="SUPFAM" id="SSF56300">
    <property type="entry name" value="Metallo-dependent phosphatases"/>
    <property type="match status" value="1"/>
</dbReference>
<comment type="similarity">
    <text evidence="2">Belongs to the 5'-nucleotidase family.</text>
</comment>
<dbReference type="GO" id="GO:0009166">
    <property type="term" value="P:nucleotide catabolic process"/>
    <property type="evidence" value="ECO:0007669"/>
    <property type="project" value="InterPro"/>
</dbReference>
<dbReference type="SUPFAM" id="SSF55816">
    <property type="entry name" value="5'-nucleotidase (syn. UDP-sugar hydrolase), C-terminal domain"/>
    <property type="match status" value="1"/>
</dbReference>
<dbReference type="InterPro" id="IPR008334">
    <property type="entry name" value="5'-Nucleotdase_C"/>
</dbReference>
<dbReference type="InterPro" id="IPR004843">
    <property type="entry name" value="Calcineurin-like_PHP"/>
</dbReference>
<dbReference type="GO" id="GO:0030288">
    <property type="term" value="C:outer membrane-bounded periplasmic space"/>
    <property type="evidence" value="ECO:0007669"/>
    <property type="project" value="TreeGrafter"/>
</dbReference>
<dbReference type="Proteomes" id="UP001321582">
    <property type="component" value="Chromosome"/>
</dbReference>
<dbReference type="PRINTS" id="PR01607">
    <property type="entry name" value="APYRASEFAMLY"/>
</dbReference>
<dbReference type="InterPro" id="IPR036907">
    <property type="entry name" value="5'-Nucleotdase_C_sf"/>
</dbReference>
<dbReference type="RefSeq" id="WP_307903657.1">
    <property type="nucleotide sequence ID" value="NZ_AP027059.1"/>
</dbReference>
<evidence type="ECO:0000259" key="4">
    <source>
        <dbReference type="Pfam" id="PF02872"/>
    </source>
</evidence>
<dbReference type="KEGG" id="haby:HLVA_13710"/>
<dbReference type="PANTHER" id="PTHR11575:SF24">
    <property type="entry name" value="5'-NUCLEOTIDASE"/>
    <property type="match status" value="1"/>
</dbReference>
<dbReference type="Gene3D" id="3.90.780.10">
    <property type="entry name" value="5'-Nucleotidase, C-terminal domain"/>
    <property type="match status" value="1"/>
</dbReference>
<evidence type="ECO:0000313" key="5">
    <source>
        <dbReference type="EMBL" id="BDU50802.1"/>
    </source>
</evidence>
<dbReference type="GO" id="GO:0008253">
    <property type="term" value="F:5'-nucleotidase activity"/>
    <property type="evidence" value="ECO:0007669"/>
    <property type="project" value="TreeGrafter"/>
</dbReference>
<feature type="domain" description="5'-Nucleotidase C-terminal" evidence="4">
    <location>
        <begin position="339"/>
        <end position="482"/>
    </location>
</feature>
<feature type="domain" description="Calcineurin-like phosphoesterase" evidence="3">
    <location>
        <begin position="25"/>
        <end position="240"/>
    </location>
</feature>
<sequence length="524" mass="58342">MKKRFLVALLAMLVVTVGAFSEKITILHLNDTHGHAWPYFSYPMPNIGGFAAIATKVKEIKKENPNTLFLHAGDINTGMPESDLLNAKPDIEALNMMGLNAVAIGNHEFDHTRDVLKKQMKWADFPFLSCNIFKKGDILPYFQPYTTMKVGNLKVAVIGVTTQSTEEIGNPKHVGDLDFRDPIQYVKRYKALLERTYNPDLIIVLSHLGYFTDKREKYAGSRQLAQAVSGIVIVDGHTHTELDKPVEVNGSIIVQASSWGKFLGRLDLDIENKKIVSYNGKLIKINFKKREKYYVEKDGKKIKKYKYYPIGDVIPEDKAVKDMLDKYKAEAGKGLNKPIGETKILLSHGTAETKDNLLAEIITDSIKDFTKADIALQNGGGIRADINPGKISYRDVLTVLPFGNTVFKMNMTGKEVMAVLNYAAGLPETIGAHLHTAGLTWTNNKGKVENVKVNGEALELNKMYSVAANDYMANGGDGYKTLTVGQNRMDTGYVLADLVADYIKKIKLIDGDNYKLEVRNTIIK</sequence>
<evidence type="ECO:0000256" key="1">
    <source>
        <dbReference type="ARBA" id="ARBA00022729"/>
    </source>
</evidence>
<protein>
    <submittedName>
        <fullName evidence="5">Bifunctional UDP-sugar hydrolase/5'-nucleotidase</fullName>
    </submittedName>
</protein>
<proteinExistence type="inferred from homology"/>
<dbReference type="Gene3D" id="3.60.21.10">
    <property type="match status" value="1"/>
</dbReference>
<keyword evidence="1" id="KW-0732">Signal</keyword>
<accession>A0AAU9DLG8</accession>
<evidence type="ECO:0000259" key="3">
    <source>
        <dbReference type="Pfam" id="PF00149"/>
    </source>
</evidence>
<dbReference type="GO" id="GO:0008768">
    <property type="term" value="F:UDP-sugar diphosphatase activity"/>
    <property type="evidence" value="ECO:0007669"/>
    <property type="project" value="TreeGrafter"/>
</dbReference>
<dbReference type="Pfam" id="PF02872">
    <property type="entry name" value="5_nucleotid_C"/>
    <property type="match status" value="1"/>
</dbReference>
<evidence type="ECO:0000313" key="6">
    <source>
        <dbReference type="Proteomes" id="UP001321582"/>
    </source>
</evidence>
<dbReference type="Pfam" id="PF00149">
    <property type="entry name" value="Metallophos"/>
    <property type="match status" value="1"/>
</dbReference>